<evidence type="ECO:0000313" key="3">
    <source>
        <dbReference type="Proteomes" id="UP000741282"/>
    </source>
</evidence>
<reference evidence="2" key="2">
    <citation type="journal article" date="2021" name="Microbiome">
        <title>Successional dynamics and alternative stable states in a saline activated sludge microbial community over 9 years.</title>
        <authorList>
            <person name="Wang Y."/>
            <person name="Ye J."/>
            <person name="Ju F."/>
            <person name="Liu L."/>
            <person name="Boyd J.A."/>
            <person name="Deng Y."/>
            <person name="Parks D.H."/>
            <person name="Jiang X."/>
            <person name="Yin X."/>
            <person name="Woodcroft B.J."/>
            <person name="Tyson G.W."/>
            <person name="Hugenholtz P."/>
            <person name="Polz M.F."/>
            <person name="Zhang T."/>
        </authorList>
    </citation>
    <scope>NUCLEOTIDE SEQUENCE</scope>
    <source>
        <strain evidence="2">HKST-UBA17</strain>
    </source>
</reference>
<protein>
    <submittedName>
        <fullName evidence="2">Pilus assembly protein PilM</fullName>
    </submittedName>
</protein>
<gene>
    <name evidence="2" type="primary">pilM</name>
    <name evidence="2" type="ORF">KC685_02665</name>
</gene>
<dbReference type="Gene3D" id="3.30.420.40">
    <property type="match status" value="1"/>
</dbReference>
<dbReference type="GO" id="GO:0051301">
    <property type="term" value="P:cell division"/>
    <property type="evidence" value="ECO:0007669"/>
    <property type="project" value="InterPro"/>
</dbReference>
<name>A0A955I2W8_9BACT</name>
<feature type="domain" description="SHS2" evidence="1">
    <location>
        <begin position="23"/>
        <end position="228"/>
    </location>
</feature>
<dbReference type="InterPro" id="IPR050696">
    <property type="entry name" value="FtsA/MreB"/>
</dbReference>
<evidence type="ECO:0000313" key="2">
    <source>
        <dbReference type="EMBL" id="MCA9376797.1"/>
    </source>
</evidence>
<accession>A0A955I2W8</accession>
<evidence type="ECO:0000259" key="1">
    <source>
        <dbReference type="SMART" id="SM00842"/>
    </source>
</evidence>
<dbReference type="SMART" id="SM00842">
    <property type="entry name" value="FtsA"/>
    <property type="match status" value="1"/>
</dbReference>
<dbReference type="InterPro" id="IPR003494">
    <property type="entry name" value="SHS2_FtsA"/>
</dbReference>
<sequence length="418" mass="46553">MVKLPFLSNKQSSPSQFDENESVLAIDIGTEMLKVLLFKIDELGIVVKKVARVNQQQNAMSKGKIHNLNTVLENCTLAINEVTSGFEPEELPKKAVMGIAGEYVQGVSIIVNYEREELFDQDVTSQEQERIIQTIHDQITSEGKADLANRTGLAEEDVDILHITITGMEIGGMTVDSLIGFRGKNVKLYFYASFAPKTYIESLKKVAITLGLELLGIVAQPFAVARAYAGARNKDFSGIFVDIGGGTTDVAVVKNGNVLDSQMFAFGGRVFTKEIAKKQGLDYRHAESRKLKYSNNDLDKEIHAEVKAISYQTSELWMKALRSALDSLDDVEMFPNQIFLCGGGALLPDIRNVMLEFPWTRRLRFASVPKINIFLPERLYGIIDETGDLNNAYDVTPAALARFAYDKIKNPDNYYLNI</sequence>
<comment type="caution">
    <text evidence="2">The sequence shown here is derived from an EMBL/GenBank/DDBJ whole genome shotgun (WGS) entry which is preliminary data.</text>
</comment>
<dbReference type="AlphaFoldDB" id="A0A955I2W8"/>
<reference evidence="2" key="1">
    <citation type="submission" date="2020-04" db="EMBL/GenBank/DDBJ databases">
        <authorList>
            <person name="Zhang T."/>
        </authorList>
    </citation>
    <scope>NUCLEOTIDE SEQUENCE</scope>
    <source>
        <strain evidence="2">HKST-UBA17</strain>
    </source>
</reference>
<dbReference type="InterPro" id="IPR043129">
    <property type="entry name" value="ATPase_NBD"/>
</dbReference>
<dbReference type="Pfam" id="PF14450">
    <property type="entry name" value="FtsA"/>
    <property type="match status" value="1"/>
</dbReference>
<dbReference type="EMBL" id="JAGQLN010000008">
    <property type="protein sequence ID" value="MCA9376797.1"/>
    <property type="molecule type" value="Genomic_DNA"/>
</dbReference>
<dbReference type="PANTHER" id="PTHR32432">
    <property type="entry name" value="CELL DIVISION PROTEIN FTSA-RELATED"/>
    <property type="match status" value="1"/>
</dbReference>
<proteinExistence type="predicted"/>
<dbReference type="SUPFAM" id="SSF53067">
    <property type="entry name" value="Actin-like ATPase domain"/>
    <property type="match status" value="1"/>
</dbReference>
<dbReference type="Proteomes" id="UP000741282">
    <property type="component" value="Unassembled WGS sequence"/>
</dbReference>
<organism evidence="2 3">
    <name type="scientific">Candidatus Dojkabacteria bacterium</name>
    <dbReference type="NCBI Taxonomy" id="2099670"/>
    <lineage>
        <taxon>Bacteria</taxon>
        <taxon>Candidatus Dojkabacteria</taxon>
    </lineage>
</organism>